<comment type="caution">
    <text evidence="2">The sequence shown here is derived from an EMBL/GenBank/DDBJ whole genome shotgun (WGS) entry which is preliminary data.</text>
</comment>
<evidence type="ECO:0000313" key="2">
    <source>
        <dbReference type="EMBL" id="KAG2226896.1"/>
    </source>
</evidence>
<proteinExistence type="predicted"/>
<dbReference type="InterPro" id="IPR016135">
    <property type="entry name" value="UBQ-conjugating_enzyme/RWD"/>
</dbReference>
<dbReference type="Gene3D" id="3.10.110.10">
    <property type="entry name" value="Ubiquitin Conjugating Enzyme"/>
    <property type="match status" value="1"/>
</dbReference>
<evidence type="ECO:0000313" key="3">
    <source>
        <dbReference type="Proteomes" id="UP000646827"/>
    </source>
</evidence>
<dbReference type="AlphaFoldDB" id="A0A8H7VLA8"/>
<dbReference type="PIRSF" id="PIRSF038021">
    <property type="entry name" value="UCP038021_RWDD2"/>
    <property type="match status" value="1"/>
</dbReference>
<protein>
    <recommendedName>
        <fullName evidence="1">Small nuclear ribonucleoprotein Prp3 C-terminal domain-containing protein</fullName>
    </recommendedName>
</protein>
<dbReference type="OrthoDB" id="432412at2759"/>
<accession>A0A8H7VLA8</accession>
<dbReference type="PANTHER" id="PTHR15955:SF10">
    <property type="entry name" value="DUF1115 DOMAIN PROTEIN (AFU_ORTHOLOGUE AFUA_5G14750)"/>
    <property type="match status" value="1"/>
</dbReference>
<sequence length="315" mass="36523">MSNLTIDNIENVVNVVELLKSMYYGEDEFSFRSDRDVSTYKELHHLNELGTIPITTSTLIGDSINIEIKLILSVREQELPLSLFCQLSIRQITDFKLTIASANSQWLSREAHGSLSELLQSYEPDTTPEEDRASCILEKIQYIQGEAEPMAEKALQEQEELNAKKNMNKNEGPCTFLREWIWFPMIYTREKRGHIVDWAPKYKITGFLCPGKPGAMCLEGKEKDVARFINDIKTVSWSDIPASHRKMTSKWQEKTECESLAELQTLRRFSDMKEYTFDIHGQFSNHNDLNKLQDWMKENGCAEAFDHLFDYDLQN</sequence>
<dbReference type="EMBL" id="JAEPRB010000012">
    <property type="protein sequence ID" value="KAG2226896.1"/>
    <property type="molecule type" value="Genomic_DNA"/>
</dbReference>
<dbReference type="InterPro" id="IPR017359">
    <property type="entry name" value="Phi-like"/>
</dbReference>
<dbReference type="CDD" id="cd24163">
    <property type="entry name" value="RWDD2_C"/>
    <property type="match status" value="1"/>
</dbReference>
<dbReference type="InterPro" id="IPR059181">
    <property type="entry name" value="RWDD2A-B_C"/>
</dbReference>
<reference evidence="2 3" key="1">
    <citation type="submission" date="2020-12" db="EMBL/GenBank/DDBJ databases">
        <title>Metabolic potential, ecology and presence of endohyphal bacteria is reflected in genomic diversity of Mucoromycotina.</title>
        <authorList>
            <person name="Muszewska A."/>
            <person name="Okrasinska A."/>
            <person name="Steczkiewicz K."/>
            <person name="Drgas O."/>
            <person name="Orlowska M."/>
            <person name="Perlinska-Lenart U."/>
            <person name="Aleksandrzak-Piekarczyk T."/>
            <person name="Szatraj K."/>
            <person name="Zielenkiewicz U."/>
            <person name="Pilsyk S."/>
            <person name="Malc E."/>
            <person name="Mieczkowski P."/>
            <person name="Kruszewska J.S."/>
            <person name="Biernat P."/>
            <person name="Pawlowska J."/>
        </authorList>
    </citation>
    <scope>NUCLEOTIDE SEQUENCE [LARGE SCALE GENOMIC DNA]</scope>
    <source>
        <strain evidence="2 3">CBS 142.35</strain>
    </source>
</reference>
<name>A0A8H7VLA8_9FUNG</name>
<feature type="domain" description="Small nuclear ribonucleoprotein Prp3 C-terminal" evidence="1">
    <location>
        <begin position="180"/>
        <end position="307"/>
    </location>
</feature>
<dbReference type="Pfam" id="PF06544">
    <property type="entry name" value="Prp3_C"/>
    <property type="match status" value="1"/>
</dbReference>
<evidence type="ECO:0000259" key="1">
    <source>
        <dbReference type="Pfam" id="PF06544"/>
    </source>
</evidence>
<dbReference type="Proteomes" id="UP000646827">
    <property type="component" value="Unassembled WGS sequence"/>
</dbReference>
<keyword evidence="3" id="KW-1185">Reference proteome</keyword>
<dbReference type="PANTHER" id="PTHR15955">
    <property type="entry name" value="RWD DOMAIN CONTAINING PROTEIN 2"/>
    <property type="match status" value="1"/>
</dbReference>
<gene>
    <name evidence="2" type="ORF">INT45_010175</name>
</gene>
<organism evidence="2 3">
    <name type="scientific">Circinella minor</name>
    <dbReference type="NCBI Taxonomy" id="1195481"/>
    <lineage>
        <taxon>Eukaryota</taxon>
        <taxon>Fungi</taxon>
        <taxon>Fungi incertae sedis</taxon>
        <taxon>Mucoromycota</taxon>
        <taxon>Mucoromycotina</taxon>
        <taxon>Mucoromycetes</taxon>
        <taxon>Mucorales</taxon>
        <taxon>Lichtheimiaceae</taxon>
        <taxon>Circinella</taxon>
    </lineage>
</organism>
<dbReference type="InterPro" id="IPR010541">
    <property type="entry name" value="Prp3_C"/>
</dbReference>